<dbReference type="GO" id="GO:0007034">
    <property type="term" value="P:vacuolar transport"/>
    <property type="evidence" value="ECO:0007669"/>
    <property type="project" value="InterPro"/>
</dbReference>
<dbReference type="EMBL" id="BRXW01000249">
    <property type="protein sequence ID" value="GMI16352.1"/>
    <property type="molecule type" value="Genomic_DNA"/>
</dbReference>
<sequence>MGNKLSLEDELVNLRITSKQMSRSASKCEKNEKSALSKLKKAIEQGNMEGAKIYGQNAIREKNQALNCLRMSSRIDAVASRLETAIRTKAVTKSMTGVVAGMQSAMKSMDVEKISKTMDEFEKQFEDMDVRSGYMENAMSNSTASATPADEVDTLIQMVAEQNGLELNAEFDKQGQVGQGVPKEMQKEEVKEDDDLEKRLAALRK</sequence>
<dbReference type="Gene3D" id="6.10.140.1230">
    <property type="match status" value="1"/>
</dbReference>
<dbReference type="Proteomes" id="UP001165122">
    <property type="component" value="Unassembled WGS sequence"/>
</dbReference>
<protein>
    <submittedName>
        <fullName evidence="2">Uncharacterized protein</fullName>
    </submittedName>
</protein>
<proteinExistence type="predicted"/>
<evidence type="ECO:0000313" key="3">
    <source>
        <dbReference type="Proteomes" id="UP001165122"/>
    </source>
</evidence>
<dbReference type="AlphaFoldDB" id="A0A9W7KYB8"/>
<feature type="region of interest" description="Disordered" evidence="1">
    <location>
        <begin position="170"/>
        <end position="196"/>
    </location>
</feature>
<evidence type="ECO:0000313" key="2">
    <source>
        <dbReference type="EMBL" id="GMI16352.1"/>
    </source>
</evidence>
<keyword evidence="3" id="KW-1185">Reference proteome</keyword>
<gene>
    <name evidence="2" type="ORF">TrLO_g11867</name>
</gene>
<dbReference type="OrthoDB" id="10266568at2759"/>
<name>A0A9W7KYB8_9STRA</name>
<dbReference type="PANTHER" id="PTHR10476">
    <property type="entry name" value="CHARGED MULTIVESICULAR BODY PROTEIN"/>
    <property type="match status" value="1"/>
</dbReference>
<organism evidence="2 3">
    <name type="scientific">Triparma laevis f. longispina</name>
    <dbReference type="NCBI Taxonomy" id="1714387"/>
    <lineage>
        <taxon>Eukaryota</taxon>
        <taxon>Sar</taxon>
        <taxon>Stramenopiles</taxon>
        <taxon>Ochrophyta</taxon>
        <taxon>Bolidophyceae</taxon>
        <taxon>Parmales</taxon>
        <taxon>Triparmaceae</taxon>
        <taxon>Triparma</taxon>
    </lineage>
</organism>
<feature type="compositionally biased region" description="Basic and acidic residues" evidence="1">
    <location>
        <begin position="184"/>
        <end position="196"/>
    </location>
</feature>
<dbReference type="Pfam" id="PF03357">
    <property type="entry name" value="Snf7"/>
    <property type="match status" value="1"/>
</dbReference>
<evidence type="ECO:0000256" key="1">
    <source>
        <dbReference type="SAM" id="MobiDB-lite"/>
    </source>
</evidence>
<reference evidence="3" key="1">
    <citation type="journal article" date="2023" name="Commun. Biol.">
        <title>Genome analysis of Parmales, the sister group of diatoms, reveals the evolutionary specialization of diatoms from phago-mixotrophs to photoautotrophs.</title>
        <authorList>
            <person name="Ban H."/>
            <person name="Sato S."/>
            <person name="Yoshikawa S."/>
            <person name="Yamada K."/>
            <person name="Nakamura Y."/>
            <person name="Ichinomiya M."/>
            <person name="Sato N."/>
            <person name="Blanc-Mathieu R."/>
            <person name="Endo H."/>
            <person name="Kuwata A."/>
            <person name="Ogata H."/>
        </authorList>
    </citation>
    <scope>NUCLEOTIDE SEQUENCE [LARGE SCALE GENOMIC DNA]</scope>
    <source>
        <strain evidence="3">NIES 3700</strain>
    </source>
</reference>
<dbReference type="InterPro" id="IPR005024">
    <property type="entry name" value="Snf7_fam"/>
</dbReference>
<accession>A0A9W7KYB8</accession>
<comment type="caution">
    <text evidence="2">The sequence shown here is derived from an EMBL/GenBank/DDBJ whole genome shotgun (WGS) entry which is preliminary data.</text>
</comment>